<organism evidence="3 4">
    <name type="scientific">Massilicoli timonensis</name>
    <dbReference type="NCBI Taxonomy" id="2015901"/>
    <lineage>
        <taxon>Bacteria</taxon>
        <taxon>Bacillati</taxon>
        <taxon>Bacillota</taxon>
        <taxon>Erysipelotrichia</taxon>
        <taxon>Erysipelotrichales</taxon>
        <taxon>Erysipelotrichaceae</taxon>
        <taxon>Massilicoli</taxon>
    </lineage>
</organism>
<dbReference type="InterPro" id="IPR051785">
    <property type="entry name" value="MMCE/EMCE_epimerase"/>
</dbReference>
<reference evidence="3 4" key="1">
    <citation type="submission" date="2022-06" db="EMBL/GenBank/DDBJ databases">
        <title>Isolation of gut microbiota from human fecal samples.</title>
        <authorList>
            <person name="Pamer E.G."/>
            <person name="Barat B."/>
            <person name="Waligurski E."/>
            <person name="Medina S."/>
            <person name="Paddock L."/>
            <person name="Mostad J."/>
        </authorList>
    </citation>
    <scope>NUCLEOTIDE SEQUENCE [LARGE SCALE GENOMIC DNA]</scope>
    <source>
        <strain evidence="3 4">DFI.6.1</strain>
    </source>
</reference>
<evidence type="ECO:0000256" key="1">
    <source>
        <dbReference type="ARBA" id="ARBA00022723"/>
    </source>
</evidence>
<feature type="domain" description="VOC" evidence="2">
    <location>
        <begin position="5"/>
        <end position="145"/>
    </location>
</feature>
<dbReference type="SUPFAM" id="SSF54593">
    <property type="entry name" value="Glyoxalase/Bleomycin resistance protein/Dihydroxybiphenyl dioxygenase"/>
    <property type="match status" value="1"/>
</dbReference>
<keyword evidence="1" id="KW-0479">Metal-binding</keyword>
<gene>
    <name evidence="3" type="ORF">NE663_06235</name>
</gene>
<evidence type="ECO:0000313" key="3">
    <source>
        <dbReference type="EMBL" id="MCQ5121859.1"/>
    </source>
</evidence>
<dbReference type="Gene3D" id="3.10.180.10">
    <property type="entry name" value="2,3-Dihydroxybiphenyl 1,2-Dioxygenase, domain 1"/>
    <property type="match status" value="1"/>
</dbReference>
<sequence>MLFQSIMHVTFFAKDLHATMAFYEKLGCQMKMAVKYKAYANRPDSPYYEQAKQTPEAYCIVYFEVAPGQFIELYPASLNQKPHPAFNEQIGYSHFGVVVADIQKTRAFLIEKGVDIDVEPKIGNSHTWQMWIHDPDGNRIEIMQYTKDSYQVIGHIDE</sequence>
<dbReference type="InterPro" id="IPR037523">
    <property type="entry name" value="VOC_core"/>
</dbReference>
<dbReference type="EMBL" id="JANGCH010000007">
    <property type="protein sequence ID" value="MCQ5121859.1"/>
    <property type="molecule type" value="Genomic_DNA"/>
</dbReference>
<dbReference type="PANTHER" id="PTHR43048:SF3">
    <property type="entry name" value="METHYLMALONYL-COA EPIMERASE, MITOCHONDRIAL"/>
    <property type="match status" value="1"/>
</dbReference>
<evidence type="ECO:0000259" key="2">
    <source>
        <dbReference type="PROSITE" id="PS51819"/>
    </source>
</evidence>
<dbReference type="CDD" id="cd06587">
    <property type="entry name" value="VOC"/>
    <property type="match status" value="1"/>
</dbReference>
<evidence type="ECO:0000313" key="4">
    <source>
        <dbReference type="Proteomes" id="UP001524435"/>
    </source>
</evidence>
<dbReference type="InterPro" id="IPR004360">
    <property type="entry name" value="Glyas_Fos-R_dOase_dom"/>
</dbReference>
<keyword evidence="4" id="KW-1185">Reference proteome</keyword>
<protein>
    <submittedName>
        <fullName evidence="3">VOC family protein</fullName>
    </submittedName>
</protein>
<dbReference type="PANTHER" id="PTHR43048">
    <property type="entry name" value="METHYLMALONYL-COA EPIMERASE"/>
    <property type="match status" value="1"/>
</dbReference>
<dbReference type="InterPro" id="IPR029068">
    <property type="entry name" value="Glyas_Bleomycin-R_OHBP_Dase"/>
</dbReference>
<dbReference type="Proteomes" id="UP001524435">
    <property type="component" value="Unassembled WGS sequence"/>
</dbReference>
<comment type="caution">
    <text evidence="3">The sequence shown here is derived from an EMBL/GenBank/DDBJ whole genome shotgun (WGS) entry which is preliminary data.</text>
</comment>
<accession>A0ABT1SKW7</accession>
<proteinExistence type="predicted"/>
<dbReference type="RefSeq" id="WP_219718824.1">
    <property type="nucleotide sequence ID" value="NZ_JANGCH010000007.1"/>
</dbReference>
<name>A0ABT1SKW7_9FIRM</name>
<dbReference type="Pfam" id="PF00903">
    <property type="entry name" value="Glyoxalase"/>
    <property type="match status" value="1"/>
</dbReference>
<dbReference type="PROSITE" id="PS51819">
    <property type="entry name" value="VOC"/>
    <property type="match status" value="1"/>
</dbReference>